<dbReference type="SUPFAM" id="SSF48179">
    <property type="entry name" value="6-phosphogluconate dehydrogenase C-terminal domain-like"/>
    <property type="match status" value="1"/>
</dbReference>
<dbReference type="GO" id="GO:0016616">
    <property type="term" value="F:oxidoreductase activity, acting on the CH-OH group of donors, NAD or NADP as acceptor"/>
    <property type="evidence" value="ECO:0007669"/>
    <property type="project" value="TreeGrafter"/>
</dbReference>
<dbReference type="Proteomes" id="UP000321638">
    <property type="component" value="Unassembled WGS sequence"/>
</dbReference>
<dbReference type="GO" id="GO:0016054">
    <property type="term" value="P:organic acid catabolic process"/>
    <property type="evidence" value="ECO:0007669"/>
    <property type="project" value="UniProtKB-ARBA"/>
</dbReference>
<keyword evidence="7" id="KW-1185">Reference proteome</keyword>
<dbReference type="InterPro" id="IPR002204">
    <property type="entry name" value="3-OH-isobutyrate_DH-rel_CS"/>
</dbReference>
<sequence>MPAPLTPPATIAFIGLGMMGKPMAARLVAAGYSLRVHDASQQAMSDFVGAHPAALATASARAAASGADAVITMLPDGKIVRAAVLDGAEAAADGLAPGTIVIDMSSSAPTGTRTLGSDLAARSLRCVDAPVSGGVRRAIDGSLAIMAGGAAEDVEQCRPLLLAMGKSVFHTGAIGSGHALKALNNYLSATSLLSMCEALIVGEAFGLDPAVMADVFNASSGMSNSTQVKAKPFVIPRNYTAGFAMGLMSKDLRTAADLADQIGVRADTLQAMADIWAEAMAKLGKDADHTAIHRFLAER</sequence>
<evidence type="ECO:0000313" key="7">
    <source>
        <dbReference type="Proteomes" id="UP000321638"/>
    </source>
</evidence>
<keyword evidence="2" id="KW-0520">NAD</keyword>
<evidence type="ECO:0000259" key="5">
    <source>
        <dbReference type="Pfam" id="PF14833"/>
    </source>
</evidence>
<reference evidence="6 7" key="1">
    <citation type="submission" date="2019-06" db="EMBL/GenBank/DDBJ databases">
        <title>New taxonomy in bacterial strain CC-CFT640, isolated from vineyard.</title>
        <authorList>
            <person name="Lin S.-Y."/>
            <person name="Tsai C.-F."/>
            <person name="Young C.-C."/>
        </authorList>
    </citation>
    <scope>NUCLEOTIDE SEQUENCE [LARGE SCALE GENOMIC DNA]</scope>
    <source>
        <strain evidence="6 7">CC-CFT640</strain>
    </source>
</reference>
<feature type="domain" description="3-hydroxyisobutyrate dehydrogenase-like NAD-binding" evidence="5">
    <location>
        <begin position="175"/>
        <end position="295"/>
    </location>
</feature>
<dbReference type="GO" id="GO:0051287">
    <property type="term" value="F:NAD binding"/>
    <property type="evidence" value="ECO:0007669"/>
    <property type="project" value="InterPro"/>
</dbReference>
<dbReference type="InterPro" id="IPR008927">
    <property type="entry name" value="6-PGluconate_DH-like_C_sf"/>
</dbReference>
<feature type="active site" evidence="3">
    <location>
        <position position="181"/>
    </location>
</feature>
<dbReference type="SUPFAM" id="SSF51735">
    <property type="entry name" value="NAD(P)-binding Rossmann-fold domains"/>
    <property type="match status" value="1"/>
</dbReference>
<dbReference type="Pfam" id="PF03446">
    <property type="entry name" value="NAD_binding_2"/>
    <property type="match status" value="1"/>
</dbReference>
<dbReference type="OrthoDB" id="9812907at2"/>
<dbReference type="Gene3D" id="3.40.50.720">
    <property type="entry name" value="NAD(P)-binding Rossmann-like Domain"/>
    <property type="match status" value="1"/>
</dbReference>
<dbReference type="InterPro" id="IPR006115">
    <property type="entry name" value="6PGDH_NADP-bd"/>
</dbReference>
<evidence type="ECO:0000256" key="2">
    <source>
        <dbReference type="ARBA" id="ARBA00023027"/>
    </source>
</evidence>
<dbReference type="InterPro" id="IPR013328">
    <property type="entry name" value="6PGD_dom2"/>
</dbReference>
<dbReference type="InterPro" id="IPR029154">
    <property type="entry name" value="HIBADH-like_NADP-bd"/>
</dbReference>
<dbReference type="PANTHER" id="PTHR22981:SF7">
    <property type="entry name" value="3-HYDROXYISOBUTYRATE DEHYDROGENASE, MITOCHONDRIAL"/>
    <property type="match status" value="1"/>
</dbReference>
<organism evidence="6 7">
    <name type="scientific">Vineibacter terrae</name>
    <dbReference type="NCBI Taxonomy" id="2586908"/>
    <lineage>
        <taxon>Bacteria</taxon>
        <taxon>Pseudomonadati</taxon>
        <taxon>Pseudomonadota</taxon>
        <taxon>Alphaproteobacteria</taxon>
        <taxon>Hyphomicrobiales</taxon>
        <taxon>Vineibacter</taxon>
    </lineage>
</organism>
<name>A0A5C8PNN3_9HYPH</name>
<evidence type="ECO:0000256" key="1">
    <source>
        <dbReference type="ARBA" id="ARBA00023002"/>
    </source>
</evidence>
<proteinExistence type="predicted"/>
<dbReference type="Gene3D" id="1.10.1040.10">
    <property type="entry name" value="N-(1-d-carboxylethyl)-l-norvaline Dehydrogenase, domain 2"/>
    <property type="match status" value="1"/>
</dbReference>
<protein>
    <submittedName>
        <fullName evidence="6">NAD(P)-dependent oxidoreductase</fullName>
    </submittedName>
</protein>
<keyword evidence="1" id="KW-0560">Oxidoreductase</keyword>
<dbReference type="AlphaFoldDB" id="A0A5C8PNN3"/>
<accession>A0A5C8PNN3</accession>
<evidence type="ECO:0000313" key="6">
    <source>
        <dbReference type="EMBL" id="TXL75925.1"/>
    </source>
</evidence>
<dbReference type="InterPro" id="IPR036291">
    <property type="entry name" value="NAD(P)-bd_dom_sf"/>
</dbReference>
<dbReference type="Pfam" id="PF14833">
    <property type="entry name" value="NAD_binding_11"/>
    <property type="match status" value="1"/>
</dbReference>
<gene>
    <name evidence="6" type="ORF">FHP25_12560</name>
</gene>
<evidence type="ECO:0000256" key="3">
    <source>
        <dbReference type="PIRSR" id="PIRSR000103-1"/>
    </source>
</evidence>
<dbReference type="EMBL" id="VDUZ01000012">
    <property type="protein sequence ID" value="TXL75925.1"/>
    <property type="molecule type" value="Genomic_DNA"/>
</dbReference>
<feature type="domain" description="6-phosphogluconate dehydrogenase NADP-binding" evidence="4">
    <location>
        <begin position="10"/>
        <end position="172"/>
    </location>
</feature>
<dbReference type="InterPro" id="IPR015815">
    <property type="entry name" value="HIBADH-related"/>
</dbReference>
<dbReference type="PIRSF" id="PIRSF000103">
    <property type="entry name" value="HIBADH"/>
    <property type="match status" value="1"/>
</dbReference>
<dbReference type="RefSeq" id="WP_147847286.1">
    <property type="nucleotide sequence ID" value="NZ_VDUZ01000012.1"/>
</dbReference>
<dbReference type="PROSITE" id="PS00895">
    <property type="entry name" value="3_HYDROXYISOBUT_DH"/>
    <property type="match status" value="1"/>
</dbReference>
<dbReference type="PANTHER" id="PTHR22981">
    <property type="entry name" value="3-HYDROXYISOBUTYRATE DEHYDROGENASE-RELATED"/>
    <property type="match status" value="1"/>
</dbReference>
<dbReference type="GO" id="GO:0050661">
    <property type="term" value="F:NADP binding"/>
    <property type="evidence" value="ECO:0007669"/>
    <property type="project" value="InterPro"/>
</dbReference>
<evidence type="ECO:0000259" key="4">
    <source>
        <dbReference type="Pfam" id="PF03446"/>
    </source>
</evidence>
<comment type="caution">
    <text evidence="6">The sequence shown here is derived from an EMBL/GenBank/DDBJ whole genome shotgun (WGS) entry which is preliminary data.</text>
</comment>